<dbReference type="InterPro" id="IPR036397">
    <property type="entry name" value="RNaseH_sf"/>
</dbReference>
<dbReference type="AlphaFoldDB" id="A0AAC9JFP6"/>
<organism evidence="2 3">
    <name type="scientific">Alteromonas mediterranea</name>
    <dbReference type="NCBI Taxonomy" id="314275"/>
    <lineage>
        <taxon>Bacteria</taxon>
        <taxon>Pseudomonadati</taxon>
        <taxon>Pseudomonadota</taxon>
        <taxon>Gammaproteobacteria</taxon>
        <taxon>Alteromonadales</taxon>
        <taxon>Alteromonadaceae</taxon>
        <taxon>Alteromonas/Salinimonas group</taxon>
        <taxon>Alteromonas</taxon>
    </lineage>
</organism>
<evidence type="ECO:0000256" key="1">
    <source>
        <dbReference type="SAM" id="MobiDB-lite"/>
    </source>
</evidence>
<proteinExistence type="predicted"/>
<name>A0AAC9JFP6_9ALTE</name>
<dbReference type="Gene3D" id="3.30.420.10">
    <property type="entry name" value="Ribonuclease H-like superfamily/Ribonuclease H"/>
    <property type="match status" value="1"/>
</dbReference>
<evidence type="ECO:0008006" key="4">
    <source>
        <dbReference type="Google" id="ProtNLM"/>
    </source>
</evidence>
<keyword evidence="2" id="KW-0614">Plasmid</keyword>
<evidence type="ECO:0000313" key="3">
    <source>
        <dbReference type="Proteomes" id="UP000182101"/>
    </source>
</evidence>
<dbReference type="Proteomes" id="UP000182101">
    <property type="component" value="Plasmid pAMCP48-600"/>
</dbReference>
<geneLocation type="plasmid" evidence="3">
    <name>pamcp48-600</name>
</geneLocation>
<protein>
    <recommendedName>
        <fullName evidence="4">RNase H type-1 domain-containing protein</fullName>
    </recommendedName>
</protein>
<reference evidence="2 3" key="1">
    <citation type="submission" date="2016-11" db="EMBL/GenBank/DDBJ databases">
        <title>Networking in microbes: conjugative elements and plasmids in the genus Alteromonas.</title>
        <authorList>
            <person name="Lopez-Perez M."/>
            <person name="Ramon-Marco N."/>
            <person name="Rodriguez-Valera F."/>
        </authorList>
    </citation>
    <scope>NUCLEOTIDE SEQUENCE [LARGE SCALE GENOMIC DNA]</scope>
    <source>
        <strain evidence="2 3">CP48</strain>
        <plasmid evidence="3">pamcp48-600</plasmid>
    </source>
</reference>
<evidence type="ECO:0000313" key="2">
    <source>
        <dbReference type="EMBL" id="APD92187.1"/>
    </source>
</evidence>
<accession>A0AAC9JFP6</accession>
<dbReference type="EMBL" id="CP018025">
    <property type="protein sequence ID" value="APD92187.1"/>
    <property type="molecule type" value="Genomic_DNA"/>
</dbReference>
<gene>
    <name evidence="2" type="ORF">BM524_19910</name>
</gene>
<dbReference type="GO" id="GO:0003676">
    <property type="term" value="F:nucleic acid binding"/>
    <property type="evidence" value="ECO:0007669"/>
    <property type="project" value="InterPro"/>
</dbReference>
<sequence>MAHIRIVCDASYDQDLWFSGYAGIVNIRKKSTDDQKSQEADIQTLTYQGVAAEHRKSQEGETLAVLAGLRQLAQRQLNESDSGLLGSTIDVYTDCKGTAERFYNFDPDHIPNHNDTEYGYIREIYGLIERYDWRVKVSHVDAHVPNIQANVIQKLNNKVDERANDARLRAVHMMLNPHEGGIKSDRVAVLLPKVPMDISERNAWSRLAYHLAEKGKKIHLYTEGNPNNHPFLLALADFAVTQQVKLSAIVKPYTYMPDFLQNPLNKRELTIIRHHMKMRGLNTGVEFTNSEVHIRAAIASRLLFGEPAPSVMTTHFSDRKHPAVDVVYDLMNALKRDAHGLPNSVQGWLHTFLDYVDIPVEQGLHAAFTRENLKVEVSPETTFSVRNEATAPVAPAESTDHVPYADADLLESFYEIYDASLPALRSRELTYNQLARIFIHEYTEQGHSFPTCAEKSIERFVYAAPKKEPKKFVNRVLKQIRKLSPQPSELGIEPVHQNRSESQVALSRKR</sequence>
<dbReference type="RefSeq" id="WP_071960800.1">
    <property type="nucleotide sequence ID" value="NZ_CP018025.1"/>
</dbReference>
<feature type="compositionally biased region" description="Polar residues" evidence="1">
    <location>
        <begin position="500"/>
        <end position="510"/>
    </location>
</feature>
<feature type="region of interest" description="Disordered" evidence="1">
    <location>
        <begin position="487"/>
        <end position="510"/>
    </location>
</feature>